<dbReference type="Gene3D" id="1.25.40.10">
    <property type="entry name" value="Tetratricopeptide repeat domain"/>
    <property type="match status" value="1"/>
</dbReference>
<dbReference type="STRING" id="1306861.A0A4U6X7M2"/>
<feature type="compositionally biased region" description="Basic and acidic residues" evidence="2">
    <location>
        <begin position="98"/>
        <end position="121"/>
    </location>
</feature>
<sequence>MSLGTALPWRARSHRISVSGIYLIPRGPRRWSRATPAQLSLSHLWVHSFSEAAKCGPRNVIASHQEVDAKRPAEPASHGNLKMGTDEQSADDAVNLSPERRSDEGRGAEGVDRAFETRENKPQPLPATAASTSAGAVPQSPVIRKIRPLNSFKKDYGRFVVQKSKSDRRPSQKNEEKHKETAVTHEQRDPVLVAPAIQYNAPRETQTSYQRFSQGAFRQLRLQAIRYIKQEPLANWRATLDFMRLRTRPLKSPWQTRARKISVGPDLGNKLLYEVDHTIWDIQEQTRCHIELLWPEDANGRESDDGIHLLLSGDEDALEHASEQILRLASQSGSKISIDGVINSTVSTTKTEKSSSCTVERLWDSSVESQRPGYIGHYTYHKPYHHIPKPLEWTSQTFLAYITAITNVRLPERLVSRFYLSGTAANEAAISLLHAAFEDKAASKAHSVRAFNKALQFMELHGHSHRDDARELLRKRRESGLPIDTGTFNIVLSGSVKVKDLYNFDSVLKLMVIHGCLPNAHTWSLFLELAESEQVRRHAIHIMHRLGLFTDPVAIRLIAKTLVVHEIRRVQDKWPGIRRFLRSQNARYGTSWVSRGALNKIMNELGRLGHFGCCQKLLDIMAQLPSTAPTSLTINIILYHARSQRNFTIAILILRKANELKIALTEQSYHELFNLAFRLRKPNALGLIWRYACLEGKTSWHMRSRVSDFMSTEERPEGRTTDGKRTAAEFPALPTFHEENMGPRPPKHCGAWVARRLYTRFITHRAEKPLHELLEVSREIDNRIHQAVKQAKQQSGRAIRINVPGMRVYLRQRIWLPDLKIWVPDLGSIRRAFIEMTVTHLAPECGLPAADDGENASPDWNPNAASKGPDPETILGHSKKL</sequence>
<evidence type="ECO:0000313" key="4">
    <source>
        <dbReference type="Proteomes" id="UP000310108"/>
    </source>
</evidence>
<feature type="compositionally biased region" description="Basic and acidic residues" evidence="2">
    <location>
        <begin position="164"/>
        <end position="185"/>
    </location>
</feature>
<dbReference type="PANTHER" id="PTHR47447">
    <property type="entry name" value="OS03G0856100 PROTEIN"/>
    <property type="match status" value="1"/>
</dbReference>
<keyword evidence="4" id="KW-1185">Reference proteome</keyword>
<dbReference type="PANTHER" id="PTHR47447:SF17">
    <property type="entry name" value="OS12G0638900 PROTEIN"/>
    <property type="match status" value="1"/>
</dbReference>
<name>A0A4U6X7M2_9PEZI</name>
<proteinExistence type="predicted"/>
<dbReference type="EMBL" id="PJEX01000302">
    <property type="protein sequence ID" value="TKW51482.1"/>
    <property type="molecule type" value="Genomic_DNA"/>
</dbReference>
<keyword evidence="1" id="KW-0677">Repeat</keyword>
<dbReference type="Proteomes" id="UP000310108">
    <property type="component" value="Unassembled WGS sequence"/>
</dbReference>
<dbReference type="InterPro" id="IPR011990">
    <property type="entry name" value="TPR-like_helical_dom_sf"/>
</dbReference>
<feature type="region of interest" description="Disordered" evidence="2">
    <location>
        <begin position="66"/>
        <end position="138"/>
    </location>
</feature>
<gene>
    <name evidence="3" type="ORF">CTA1_6174</name>
</gene>
<comment type="caution">
    <text evidence="3">The sequence shown here is derived from an EMBL/GenBank/DDBJ whole genome shotgun (WGS) entry which is preliminary data.</text>
</comment>
<accession>A0A4U6X7M2</accession>
<reference evidence="3 4" key="1">
    <citation type="journal article" date="2019" name="PLoS ONE">
        <title>Comparative genome analysis indicates high evolutionary potential of pathogenicity genes in Colletotrichum tanaceti.</title>
        <authorList>
            <person name="Lelwala R.V."/>
            <person name="Korhonen P.K."/>
            <person name="Young N.D."/>
            <person name="Scott J.B."/>
            <person name="Ades P.A."/>
            <person name="Gasser R.B."/>
            <person name="Taylor P.W.J."/>
        </authorList>
    </citation>
    <scope>NUCLEOTIDE SEQUENCE [LARGE SCALE GENOMIC DNA]</scope>
    <source>
        <strain evidence="3">BRIP57314</strain>
    </source>
</reference>
<protein>
    <recommendedName>
        <fullName evidence="5">Pentatricopeptide repeat domain-containing protein</fullName>
    </recommendedName>
</protein>
<evidence type="ECO:0008006" key="5">
    <source>
        <dbReference type="Google" id="ProtNLM"/>
    </source>
</evidence>
<organism evidence="3 4">
    <name type="scientific">Colletotrichum tanaceti</name>
    <dbReference type="NCBI Taxonomy" id="1306861"/>
    <lineage>
        <taxon>Eukaryota</taxon>
        <taxon>Fungi</taxon>
        <taxon>Dikarya</taxon>
        <taxon>Ascomycota</taxon>
        <taxon>Pezizomycotina</taxon>
        <taxon>Sordariomycetes</taxon>
        <taxon>Hypocreomycetidae</taxon>
        <taxon>Glomerellales</taxon>
        <taxon>Glomerellaceae</taxon>
        <taxon>Colletotrichum</taxon>
        <taxon>Colletotrichum destructivum species complex</taxon>
    </lineage>
</organism>
<dbReference type="AlphaFoldDB" id="A0A4U6X7M2"/>
<evidence type="ECO:0000256" key="2">
    <source>
        <dbReference type="SAM" id="MobiDB-lite"/>
    </source>
</evidence>
<evidence type="ECO:0000256" key="1">
    <source>
        <dbReference type="ARBA" id="ARBA00022737"/>
    </source>
</evidence>
<dbReference type="OrthoDB" id="185373at2759"/>
<feature type="region of interest" description="Disordered" evidence="2">
    <location>
        <begin position="160"/>
        <end position="185"/>
    </location>
</feature>
<feature type="region of interest" description="Disordered" evidence="2">
    <location>
        <begin position="849"/>
        <end position="881"/>
    </location>
</feature>
<evidence type="ECO:0000313" key="3">
    <source>
        <dbReference type="EMBL" id="TKW51482.1"/>
    </source>
</evidence>